<keyword evidence="3 5" id="KW-1133">Transmembrane helix</keyword>
<proteinExistence type="inferred from homology"/>
<feature type="region of interest" description="Disordered" evidence="6">
    <location>
        <begin position="249"/>
        <end position="276"/>
    </location>
</feature>
<feature type="transmembrane region" description="Helical" evidence="5">
    <location>
        <begin position="6"/>
        <end position="27"/>
    </location>
</feature>
<evidence type="ECO:0000256" key="3">
    <source>
        <dbReference type="ARBA" id="ARBA00022989"/>
    </source>
</evidence>
<feature type="transmembrane region" description="Helical" evidence="5">
    <location>
        <begin position="227"/>
        <end position="246"/>
    </location>
</feature>
<dbReference type="PIRSF" id="PIRSF017529">
    <property type="entry name" value="Aquaporin_11/12"/>
    <property type="match status" value="1"/>
</dbReference>
<dbReference type="PANTHER" id="PTHR21191">
    <property type="entry name" value="AQUAPORIN"/>
    <property type="match status" value="1"/>
</dbReference>
<dbReference type="PANTHER" id="PTHR21191:SF16">
    <property type="entry name" value="AQUAPORIN"/>
    <property type="match status" value="1"/>
</dbReference>
<dbReference type="InterPro" id="IPR023271">
    <property type="entry name" value="Aquaporin-like"/>
</dbReference>
<feature type="compositionally biased region" description="Basic and acidic residues" evidence="6">
    <location>
        <begin position="255"/>
        <end position="276"/>
    </location>
</feature>
<dbReference type="GO" id="GO:0015267">
    <property type="term" value="F:channel activity"/>
    <property type="evidence" value="ECO:0007669"/>
    <property type="project" value="TreeGrafter"/>
</dbReference>
<dbReference type="SUPFAM" id="SSF81338">
    <property type="entry name" value="Aquaporin-like"/>
    <property type="match status" value="1"/>
</dbReference>
<protein>
    <recommendedName>
        <fullName evidence="5">Aquaporin</fullName>
    </recommendedName>
</protein>
<evidence type="ECO:0000313" key="7">
    <source>
        <dbReference type="EMBL" id="OXA64462.1"/>
    </source>
</evidence>
<evidence type="ECO:0000256" key="1">
    <source>
        <dbReference type="ARBA" id="ARBA00004141"/>
    </source>
</evidence>
<dbReference type="OrthoDB" id="1580043at2759"/>
<name>A0A226F3U8_FOLCA</name>
<dbReference type="Proteomes" id="UP000198287">
    <property type="component" value="Unassembled WGS sequence"/>
</dbReference>
<dbReference type="AlphaFoldDB" id="A0A226F3U8"/>
<keyword evidence="4 5" id="KW-0472">Membrane</keyword>
<dbReference type="InterPro" id="IPR051883">
    <property type="entry name" value="AQP11/12_channel"/>
</dbReference>
<sequence length="276" mass="30076">MDTSVLIVSSGYIFATAFLVAVTRSILLSFVTSPFLQRAILEFLATFEFLATVFEIGILLQTYGLPAFVIALIIMANYWGRSWRGATAAPHNHIVDMIKGNGSKVESVGFILAEIFAASLVFPFYVKQYWGLGFLPIHTARLAGVASCSSFLKVGVYNGAFLEAFGTLAFNICARILRTLQYNFVTVPGALAAIKIVGMSLTGGFLNPILASTLQFNCAGNAVWEHVLVYWLGPVVGLTVFTMLLYPAKPPKPQETAKDDKTKVDKEGKKKAKKDD</sequence>
<comment type="subcellular location">
    <subcellularLocation>
        <location evidence="1">Membrane</location>
        <topology evidence="1">Multi-pass membrane protein</topology>
    </subcellularLocation>
</comment>
<accession>A0A226F3U8</accession>
<reference evidence="7 8" key="1">
    <citation type="submission" date="2015-12" db="EMBL/GenBank/DDBJ databases">
        <title>The genome of Folsomia candida.</title>
        <authorList>
            <person name="Faddeeva A."/>
            <person name="Derks M.F."/>
            <person name="Anvar Y."/>
            <person name="Smit S."/>
            <person name="Van Straalen N."/>
            <person name="Roelofs D."/>
        </authorList>
    </citation>
    <scope>NUCLEOTIDE SEQUENCE [LARGE SCALE GENOMIC DNA]</scope>
    <source>
        <strain evidence="7 8">VU population</strain>
        <tissue evidence="7">Whole body</tissue>
    </source>
</reference>
<feature type="transmembrane region" description="Helical" evidence="5">
    <location>
        <begin position="184"/>
        <end position="207"/>
    </location>
</feature>
<dbReference type="EMBL" id="LNIX01000001">
    <property type="protein sequence ID" value="OXA64462.1"/>
    <property type="molecule type" value="Genomic_DNA"/>
</dbReference>
<evidence type="ECO:0000256" key="5">
    <source>
        <dbReference type="PIRNR" id="PIRNR017529"/>
    </source>
</evidence>
<comment type="caution">
    <text evidence="7">The sequence shown here is derived from an EMBL/GenBank/DDBJ whole genome shotgun (WGS) entry which is preliminary data.</text>
</comment>
<gene>
    <name evidence="7" type="ORF">Fcan01_00368</name>
</gene>
<keyword evidence="2 5" id="KW-0812">Transmembrane</keyword>
<evidence type="ECO:0000256" key="4">
    <source>
        <dbReference type="ARBA" id="ARBA00023136"/>
    </source>
</evidence>
<dbReference type="GO" id="GO:0016020">
    <property type="term" value="C:membrane"/>
    <property type="evidence" value="ECO:0007669"/>
    <property type="project" value="UniProtKB-SubCell"/>
</dbReference>
<feature type="transmembrane region" description="Helical" evidence="5">
    <location>
        <begin position="63"/>
        <end position="80"/>
    </location>
</feature>
<feature type="transmembrane region" description="Helical" evidence="5">
    <location>
        <begin position="107"/>
        <end position="126"/>
    </location>
</feature>
<dbReference type="OMA" id="MIKNLMA"/>
<dbReference type="InterPro" id="IPR016697">
    <property type="entry name" value="Aquaporin_11/12"/>
</dbReference>
<evidence type="ECO:0000313" key="8">
    <source>
        <dbReference type="Proteomes" id="UP000198287"/>
    </source>
</evidence>
<evidence type="ECO:0000256" key="2">
    <source>
        <dbReference type="ARBA" id="ARBA00022692"/>
    </source>
</evidence>
<feature type="transmembrane region" description="Helical" evidence="5">
    <location>
        <begin position="159"/>
        <end position="177"/>
    </location>
</feature>
<dbReference type="GO" id="GO:0005737">
    <property type="term" value="C:cytoplasm"/>
    <property type="evidence" value="ECO:0007669"/>
    <property type="project" value="TreeGrafter"/>
</dbReference>
<keyword evidence="8" id="KW-1185">Reference proteome</keyword>
<dbReference type="STRING" id="158441.A0A226F3U8"/>
<evidence type="ECO:0000256" key="6">
    <source>
        <dbReference type="SAM" id="MobiDB-lite"/>
    </source>
</evidence>
<comment type="similarity">
    <text evidence="5">Belongs to the MIP/aquaporin (TC 1.A.8) family.</text>
</comment>
<organism evidence="7 8">
    <name type="scientific">Folsomia candida</name>
    <name type="common">Springtail</name>
    <dbReference type="NCBI Taxonomy" id="158441"/>
    <lineage>
        <taxon>Eukaryota</taxon>
        <taxon>Metazoa</taxon>
        <taxon>Ecdysozoa</taxon>
        <taxon>Arthropoda</taxon>
        <taxon>Hexapoda</taxon>
        <taxon>Collembola</taxon>
        <taxon>Entomobryomorpha</taxon>
        <taxon>Isotomoidea</taxon>
        <taxon>Isotomidae</taxon>
        <taxon>Proisotominae</taxon>
        <taxon>Folsomia</taxon>
    </lineage>
</organism>